<feature type="domain" description="Cupin type-2" evidence="1">
    <location>
        <begin position="33"/>
        <end position="91"/>
    </location>
</feature>
<proteinExistence type="predicted"/>
<dbReference type="RefSeq" id="WP_189003648.1">
    <property type="nucleotide sequence ID" value="NZ_BMOD01000011.1"/>
</dbReference>
<comment type="caution">
    <text evidence="2">The sequence shown here is derived from an EMBL/GenBank/DDBJ whole genome shotgun (WGS) entry which is preliminary data.</text>
</comment>
<evidence type="ECO:0000313" key="2">
    <source>
        <dbReference type="EMBL" id="GGJ41737.1"/>
    </source>
</evidence>
<gene>
    <name evidence="2" type="ORF">GCM10008938_29730</name>
</gene>
<dbReference type="SUPFAM" id="SSF51182">
    <property type="entry name" value="RmlC-like cupins"/>
    <property type="match status" value="1"/>
</dbReference>
<evidence type="ECO:0000313" key="3">
    <source>
        <dbReference type="Proteomes" id="UP000632222"/>
    </source>
</evidence>
<keyword evidence="3" id="KW-1185">Reference proteome</keyword>
<name>A0ABQ2D1I4_9DEIO</name>
<dbReference type="CDD" id="cd02238">
    <property type="entry name" value="cupin_KdgF"/>
    <property type="match status" value="1"/>
</dbReference>
<dbReference type="InterPro" id="IPR011051">
    <property type="entry name" value="RmlC_Cupin_sf"/>
</dbReference>
<reference evidence="3" key="1">
    <citation type="journal article" date="2019" name="Int. J. Syst. Evol. Microbiol.">
        <title>The Global Catalogue of Microorganisms (GCM) 10K type strain sequencing project: providing services to taxonomists for standard genome sequencing and annotation.</title>
        <authorList>
            <consortium name="The Broad Institute Genomics Platform"/>
            <consortium name="The Broad Institute Genome Sequencing Center for Infectious Disease"/>
            <person name="Wu L."/>
            <person name="Ma J."/>
        </authorList>
    </citation>
    <scope>NUCLEOTIDE SEQUENCE [LARGE SCALE GENOMIC DNA]</scope>
    <source>
        <strain evidence="3">JCM 14370</strain>
    </source>
</reference>
<dbReference type="Proteomes" id="UP000632222">
    <property type="component" value="Unassembled WGS sequence"/>
</dbReference>
<dbReference type="EMBL" id="BMOD01000011">
    <property type="protein sequence ID" value="GGJ41737.1"/>
    <property type="molecule type" value="Genomic_DNA"/>
</dbReference>
<dbReference type="PANTHER" id="PTHR40112:SF1">
    <property type="entry name" value="H2HPP ISOMERASE"/>
    <property type="match status" value="1"/>
</dbReference>
<sequence length="118" mass="12968">MKTDNLFANVHLKPAEGFHVRPFSGENTTLLHIQLEAGKIAPRHNHIHEQLTLVVSGELEYELDGEIRVLTAGEVVFVPSNAFHSAKALTSTVVIEAFSPARTDLQEKLAALEAEQQS</sequence>
<dbReference type="Pfam" id="PF07883">
    <property type="entry name" value="Cupin_2"/>
    <property type="match status" value="1"/>
</dbReference>
<accession>A0ABQ2D1I4</accession>
<evidence type="ECO:0000259" key="1">
    <source>
        <dbReference type="Pfam" id="PF07883"/>
    </source>
</evidence>
<dbReference type="PANTHER" id="PTHR40112">
    <property type="entry name" value="H2HPP ISOMERASE"/>
    <property type="match status" value="1"/>
</dbReference>
<protein>
    <submittedName>
        <fullName evidence="2">Cupin</fullName>
    </submittedName>
</protein>
<organism evidence="2 3">
    <name type="scientific">Deinococcus roseus</name>
    <dbReference type="NCBI Taxonomy" id="392414"/>
    <lineage>
        <taxon>Bacteria</taxon>
        <taxon>Thermotogati</taxon>
        <taxon>Deinococcota</taxon>
        <taxon>Deinococci</taxon>
        <taxon>Deinococcales</taxon>
        <taxon>Deinococcaceae</taxon>
        <taxon>Deinococcus</taxon>
    </lineage>
</organism>
<dbReference type="InterPro" id="IPR014710">
    <property type="entry name" value="RmlC-like_jellyroll"/>
</dbReference>
<dbReference type="Gene3D" id="2.60.120.10">
    <property type="entry name" value="Jelly Rolls"/>
    <property type="match status" value="1"/>
</dbReference>
<dbReference type="InterPro" id="IPR013096">
    <property type="entry name" value="Cupin_2"/>
</dbReference>
<dbReference type="InterPro" id="IPR052535">
    <property type="entry name" value="Bacilysin_H2HPP_isomerase"/>
</dbReference>